<dbReference type="GO" id="GO:0003676">
    <property type="term" value="F:nucleic acid binding"/>
    <property type="evidence" value="ECO:0007669"/>
    <property type="project" value="InterPro"/>
</dbReference>
<comment type="caution">
    <text evidence="2">The sequence shown here is derived from an EMBL/GenBank/DDBJ whole genome shotgun (WGS) entry which is preliminary data.</text>
</comment>
<dbReference type="InterPro" id="IPR036875">
    <property type="entry name" value="Znf_CCHC_sf"/>
</dbReference>
<organism evidence="2 3">
    <name type="scientific">Saponaria officinalis</name>
    <name type="common">Common soapwort</name>
    <name type="synonym">Lychnis saponaria</name>
    <dbReference type="NCBI Taxonomy" id="3572"/>
    <lineage>
        <taxon>Eukaryota</taxon>
        <taxon>Viridiplantae</taxon>
        <taxon>Streptophyta</taxon>
        <taxon>Embryophyta</taxon>
        <taxon>Tracheophyta</taxon>
        <taxon>Spermatophyta</taxon>
        <taxon>Magnoliopsida</taxon>
        <taxon>eudicotyledons</taxon>
        <taxon>Gunneridae</taxon>
        <taxon>Pentapetalae</taxon>
        <taxon>Caryophyllales</taxon>
        <taxon>Caryophyllaceae</taxon>
        <taxon>Caryophylleae</taxon>
        <taxon>Saponaria</taxon>
    </lineage>
</organism>
<evidence type="ECO:0000313" key="2">
    <source>
        <dbReference type="EMBL" id="KAK9669866.1"/>
    </source>
</evidence>
<evidence type="ECO:0000313" key="3">
    <source>
        <dbReference type="Proteomes" id="UP001443914"/>
    </source>
</evidence>
<keyword evidence="3" id="KW-1185">Reference proteome</keyword>
<evidence type="ECO:0008006" key="4">
    <source>
        <dbReference type="Google" id="ProtNLM"/>
    </source>
</evidence>
<dbReference type="SUPFAM" id="SSF57756">
    <property type="entry name" value="Retrovirus zinc finger-like domains"/>
    <property type="match status" value="1"/>
</dbReference>
<dbReference type="AlphaFoldDB" id="A0AAW1GYL3"/>
<protein>
    <recommendedName>
        <fullName evidence="4">Polyprotein</fullName>
    </recommendedName>
</protein>
<dbReference type="Proteomes" id="UP001443914">
    <property type="component" value="Unassembled WGS sequence"/>
</dbReference>
<accession>A0AAW1GYL3</accession>
<feature type="non-terminal residue" evidence="2">
    <location>
        <position position="336"/>
    </location>
</feature>
<proteinExistence type="predicted"/>
<feature type="compositionally biased region" description="Basic residues" evidence="1">
    <location>
        <begin position="211"/>
        <end position="222"/>
    </location>
</feature>
<feature type="region of interest" description="Disordered" evidence="1">
    <location>
        <begin position="211"/>
        <end position="241"/>
    </location>
</feature>
<reference evidence="2" key="1">
    <citation type="submission" date="2024-03" db="EMBL/GenBank/DDBJ databases">
        <title>WGS assembly of Saponaria officinalis var. Norfolk2.</title>
        <authorList>
            <person name="Jenkins J."/>
            <person name="Shu S."/>
            <person name="Grimwood J."/>
            <person name="Barry K."/>
            <person name="Goodstein D."/>
            <person name="Schmutz J."/>
            <person name="Leebens-Mack J."/>
            <person name="Osbourn A."/>
        </authorList>
    </citation>
    <scope>NUCLEOTIDE SEQUENCE [LARGE SCALE GENOMIC DNA]</scope>
    <source>
        <strain evidence="2">JIC</strain>
    </source>
</reference>
<dbReference type="EMBL" id="JBDFQZ010000013">
    <property type="protein sequence ID" value="KAK9669866.1"/>
    <property type="molecule type" value="Genomic_DNA"/>
</dbReference>
<gene>
    <name evidence="2" type="ORF">RND81_13G159900</name>
</gene>
<name>A0AAW1GYL3_SAPOF</name>
<sequence length="336" mass="37865">MTNNRNNNNNGNNNYMRCILEKEKLNGTNFLDWYRNLRIVLTIEKKEHVLETPLPDEPAEDATVAAINAYNKQKEISKEVACVMLPSMTPELQKQFEFTEAYAMARIEMFDIARAILDAKLERNKHVGPHVLRLIGLFERMGRLGVEYSREMATDIILHSLHNDFAQFILNYNMNGIEKSLTKLHGMLKTAEKNIKTNPRDDVLMVSKGKGFKRSSKGKGKAKVQPTKGTRKPAGPKGWGKAKATDANTCLYFRENGHWKMDCPKYQEDLKNGNVASTSGMYMIEIHFADSTSWVLDTGCGSHICTNVQGLKRSRKLIKGEVDLRVGNGARVAALA</sequence>
<feature type="compositionally biased region" description="Low complexity" evidence="1">
    <location>
        <begin position="232"/>
        <end position="241"/>
    </location>
</feature>
<dbReference type="GO" id="GO:0008270">
    <property type="term" value="F:zinc ion binding"/>
    <property type="evidence" value="ECO:0007669"/>
    <property type="project" value="InterPro"/>
</dbReference>
<evidence type="ECO:0000256" key="1">
    <source>
        <dbReference type="SAM" id="MobiDB-lite"/>
    </source>
</evidence>
<dbReference type="Gene3D" id="4.10.60.10">
    <property type="entry name" value="Zinc finger, CCHC-type"/>
    <property type="match status" value="1"/>
</dbReference>